<proteinExistence type="predicted"/>
<dbReference type="RefSeq" id="WP_344693007.1">
    <property type="nucleotide sequence ID" value="NZ_BAABBF010000003.1"/>
</dbReference>
<sequence length="393" mass="41752">MKALILSIALATPAAAQMHDMHGMAMPGMTMPIRAPQPKKPVRRAVKKAPTTPRRTKPVVPTKSGMMMATPAAEACSPEHAAMGHCTLASPTPAPSAGVVPDHAAMSGIAIPASVDPCPPEHAAMGHCIPAAPAAKNGMPAGTDQLAGDAPPPAPPVDLAASRFHAPAAMDAANRAMRQEHGGMRFGQIIFNLAEVQVRNGRDGYRWDGEGWFGGDIDRLVVKTEGEGGFGRRVEAAEVQALYARAIDPYWNLQAGVRQDIGAGARRTYATIGIEGLAPYWFDVEGAVFVSNRGDVLARVEAWYDQRLTQRAILQPRVEMNLAAQDVPASGIGAGLSSAEIGLRLRYEIRREFAPYVGFSWERRYGATARYTRAGGASTTGGIAGVLGVRTWF</sequence>
<evidence type="ECO:0000256" key="2">
    <source>
        <dbReference type="SAM" id="SignalP"/>
    </source>
</evidence>
<keyword evidence="2" id="KW-0732">Signal</keyword>
<dbReference type="InterPro" id="IPR007939">
    <property type="entry name" value="Cu-R_B_prcur"/>
</dbReference>
<feature type="signal peptide" evidence="2">
    <location>
        <begin position="1"/>
        <end position="18"/>
    </location>
</feature>
<dbReference type="EMBL" id="BAABBF010000003">
    <property type="protein sequence ID" value="GAA3708952.1"/>
    <property type="molecule type" value="Genomic_DNA"/>
</dbReference>
<keyword evidence="4" id="KW-1185">Reference proteome</keyword>
<reference evidence="4" key="1">
    <citation type="journal article" date="2019" name="Int. J. Syst. Evol. Microbiol.">
        <title>The Global Catalogue of Microorganisms (GCM) 10K type strain sequencing project: providing services to taxonomists for standard genome sequencing and annotation.</title>
        <authorList>
            <consortium name="The Broad Institute Genomics Platform"/>
            <consortium name="The Broad Institute Genome Sequencing Center for Infectious Disease"/>
            <person name="Wu L."/>
            <person name="Ma J."/>
        </authorList>
    </citation>
    <scope>NUCLEOTIDE SEQUENCE [LARGE SCALE GENOMIC DNA]</scope>
    <source>
        <strain evidence="4">JCM 17498</strain>
    </source>
</reference>
<accession>A0ABP7DTG9</accession>
<name>A0ABP7DTG9_9SPHN</name>
<feature type="compositionally biased region" description="Low complexity" evidence="1">
    <location>
        <begin position="48"/>
        <end position="62"/>
    </location>
</feature>
<dbReference type="Proteomes" id="UP001500523">
    <property type="component" value="Unassembled WGS sequence"/>
</dbReference>
<evidence type="ECO:0000313" key="3">
    <source>
        <dbReference type="EMBL" id="GAA3708952.1"/>
    </source>
</evidence>
<feature type="region of interest" description="Disordered" evidence="1">
    <location>
        <begin position="33"/>
        <end position="62"/>
    </location>
</feature>
<dbReference type="Pfam" id="PF05275">
    <property type="entry name" value="CopB"/>
    <property type="match status" value="1"/>
</dbReference>
<evidence type="ECO:0000256" key="1">
    <source>
        <dbReference type="SAM" id="MobiDB-lite"/>
    </source>
</evidence>
<protein>
    <submittedName>
        <fullName evidence="3">Copper resistance protein B</fullName>
    </submittedName>
</protein>
<evidence type="ECO:0000313" key="4">
    <source>
        <dbReference type="Proteomes" id="UP001500523"/>
    </source>
</evidence>
<feature type="chain" id="PRO_5045785121" evidence="2">
    <location>
        <begin position="19"/>
        <end position="393"/>
    </location>
</feature>
<organism evidence="3 4">
    <name type="scientific">Sphingomonas cynarae</name>
    <dbReference type="NCBI Taxonomy" id="930197"/>
    <lineage>
        <taxon>Bacteria</taxon>
        <taxon>Pseudomonadati</taxon>
        <taxon>Pseudomonadota</taxon>
        <taxon>Alphaproteobacteria</taxon>
        <taxon>Sphingomonadales</taxon>
        <taxon>Sphingomonadaceae</taxon>
        <taxon>Sphingomonas</taxon>
    </lineage>
</organism>
<gene>
    <name evidence="3" type="ORF">GCM10022268_17830</name>
</gene>
<comment type="caution">
    <text evidence="3">The sequence shown here is derived from an EMBL/GenBank/DDBJ whole genome shotgun (WGS) entry which is preliminary data.</text>
</comment>